<feature type="transmembrane region" description="Helical" evidence="6">
    <location>
        <begin position="285"/>
        <end position="309"/>
    </location>
</feature>
<evidence type="ECO:0000256" key="1">
    <source>
        <dbReference type="ARBA" id="ARBA00004651"/>
    </source>
</evidence>
<dbReference type="Proteomes" id="UP000619238">
    <property type="component" value="Unassembled WGS sequence"/>
</dbReference>
<name>A0ABR7QAR8_9FLAO</name>
<dbReference type="Pfam" id="PF03706">
    <property type="entry name" value="LPG_synthase_TM"/>
    <property type="match status" value="1"/>
</dbReference>
<evidence type="ECO:0000256" key="2">
    <source>
        <dbReference type="ARBA" id="ARBA00022475"/>
    </source>
</evidence>
<evidence type="ECO:0000313" key="8">
    <source>
        <dbReference type="Proteomes" id="UP000619238"/>
    </source>
</evidence>
<reference evidence="7 8" key="1">
    <citation type="submission" date="2020-07" db="EMBL/GenBank/DDBJ databases">
        <title>Description of Kordia aestuariivivens sp. nov., isolated from a tidal flat.</title>
        <authorList>
            <person name="Park S."/>
            <person name="Yoon J.-H."/>
        </authorList>
    </citation>
    <scope>NUCLEOTIDE SEQUENCE [LARGE SCALE GENOMIC DNA]</scope>
    <source>
        <strain evidence="7 8">YSTF-M3</strain>
    </source>
</reference>
<feature type="transmembrane region" description="Helical" evidence="6">
    <location>
        <begin position="158"/>
        <end position="176"/>
    </location>
</feature>
<dbReference type="InterPro" id="IPR022791">
    <property type="entry name" value="L-PG_synthase/AglD"/>
</dbReference>
<protein>
    <submittedName>
        <fullName evidence="7">Flippase-like domain-containing protein</fullName>
    </submittedName>
</protein>
<keyword evidence="8" id="KW-1185">Reference proteome</keyword>
<feature type="transmembrane region" description="Helical" evidence="6">
    <location>
        <begin position="41"/>
        <end position="60"/>
    </location>
</feature>
<sequence>MSVSKTLKIILPLFLGVFLVWYSLSKTPLDELINHFKKANYYWIALGVFLGILSHLSRAYRWQYMLEPMGFKPKYPNSIMAVFIAYLANLGIPRSGEALRALTLTNYEGVPFEKGFGTIVAERVADLIVMVFVIAATLFIQFDFIWNLLVKNFNPTKIILLLALMLIGGIGLIIFIKKAKKGIPLKIKNFILGIYEGATSILKMKNKWGFIFHTLFIWAMYLLMFYVTILSVEDLYGKVPAGAILIGFIAGSFSVAATNGGIGLYPIAVAGAFSLFGLAKVPSEAFGWIMWSSQTLMIIILGGLSFLYLPIFNSKK</sequence>
<comment type="caution">
    <text evidence="7">The sequence shown here is derived from an EMBL/GenBank/DDBJ whole genome shotgun (WGS) entry which is preliminary data.</text>
</comment>
<dbReference type="PANTHER" id="PTHR39087">
    <property type="entry name" value="UPF0104 MEMBRANE PROTEIN MJ1595"/>
    <property type="match status" value="1"/>
</dbReference>
<feature type="transmembrane region" description="Helical" evidence="6">
    <location>
        <begin position="262"/>
        <end position="279"/>
    </location>
</feature>
<keyword evidence="2" id="KW-1003">Cell membrane</keyword>
<evidence type="ECO:0000256" key="5">
    <source>
        <dbReference type="ARBA" id="ARBA00023136"/>
    </source>
</evidence>
<feature type="transmembrane region" description="Helical" evidence="6">
    <location>
        <begin position="124"/>
        <end position="146"/>
    </location>
</feature>
<evidence type="ECO:0000313" key="7">
    <source>
        <dbReference type="EMBL" id="MBC8755628.1"/>
    </source>
</evidence>
<keyword evidence="4 6" id="KW-1133">Transmembrane helix</keyword>
<dbReference type="EMBL" id="JACGWS010000007">
    <property type="protein sequence ID" value="MBC8755628.1"/>
    <property type="molecule type" value="Genomic_DNA"/>
</dbReference>
<keyword evidence="5 6" id="KW-0472">Membrane</keyword>
<evidence type="ECO:0000256" key="3">
    <source>
        <dbReference type="ARBA" id="ARBA00022692"/>
    </source>
</evidence>
<evidence type="ECO:0000256" key="6">
    <source>
        <dbReference type="SAM" id="Phobius"/>
    </source>
</evidence>
<feature type="transmembrane region" description="Helical" evidence="6">
    <location>
        <begin position="210"/>
        <end position="229"/>
    </location>
</feature>
<organism evidence="7 8">
    <name type="scientific">Kordia aestuariivivens</name>
    <dbReference type="NCBI Taxonomy" id="2759037"/>
    <lineage>
        <taxon>Bacteria</taxon>
        <taxon>Pseudomonadati</taxon>
        <taxon>Bacteroidota</taxon>
        <taxon>Flavobacteriia</taxon>
        <taxon>Flavobacteriales</taxon>
        <taxon>Flavobacteriaceae</taxon>
        <taxon>Kordia</taxon>
    </lineage>
</organism>
<feature type="transmembrane region" description="Helical" evidence="6">
    <location>
        <begin position="235"/>
        <end position="255"/>
    </location>
</feature>
<gene>
    <name evidence="7" type="ORF">H2O64_13200</name>
</gene>
<comment type="subcellular location">
    <subcellularLocation>
        <location evidence="1">Cell membrane</location>
        <topology evidence="1">Multi-pass membrane protein</topology>
    </subcellularLocation>
</comment>
<keyword evidence="3 6" id="KW-0812">Transmembrane</keyword>
<dbReference type="PANTHER" id="PTHR39087:SF2">
    <property type="entry name" value="UPF0104 MEMBRANE PROTEIN MJ1595"/>
    <property type="match status" value="1"/>
</dbReference>
<evidence type="ECO:0000256" key="4">
    <source>
        <dbReference type="ARBA" id="ARBA00022989"/>
    </source>
</evidence>
<proteinExistence type="predicted"/>
<dbReference type="NCBIfam" id="TIGR00374">
    <property type="entry name" value="flippase-like domain"/>
    <property type="match status" value="1"/>
</dbReference>
<accession>A0ABR7QAR8</accession>